<dbReference type="STRING" id="1239962.C943_00009"/>
<sequence>MCSENAAEIFVMAEDFDPASMDEFPFSQQKEIFKNMS</sequence>
<evidence type="ECO:0000313" key="2">
    <source>
        <dbReference type="Proteomes" id="UP000010953"/>
    </source>
</evidence>
<dbReference type="InParanoid" id="M7YDJ8"/>
<protein>
    <submittedName>
        <fullName evidence="1">Uncharacterized protein</fullName>
    </submittedName>
</protein>
<accession>M7YDJ8</accession>
<name>M7YDJ8_9BACT</name>
<dbReference type="Proteomes" id="UP000010953">
    <property type="component" value="Unassembled WGS sequence"/>
</dbReference>
<gene>
    <name evidence="1" type="ORF">C943_00009</name>
</gene>
<reference evidence="1" key="1">
    <citation type="submission" date="2013-01" db="EMBL/GenBank/DDBJ databases">
        <title>Genome assembly of Mariniradius saccharolyticus AK6.</title>
        <authorList>
            <person name="Vaidya B."/>
            <person name="Khatri I."/>
            <person name="Tanuku N.R.S."/>
            <person name="Subramanian S."/>
            <person name="Pinnaka A."/>
        </authorList>
    </citation>
    <scope>NUCLEOTIDE SEQUENCE [LARGE SCALE GENOMIC DNA]</scope>
    <source>
        <strain evidence="1">AK6</strain>
    </source>
</reference>
<evidence type="ECO:0000313" key="1">
    <source>
        <dbReference type="EMBL" id="EMS35236.1"/>
    </source>
</evidence>
<dbReference type="EMBL" id="AMZY02000001">
    <property type="protein sequence ID" value="EMS35236.1"/>
    <property type="molecule type" value="Genomic_DNA"/>
</dbReference>
<dbReference type="AlphaFoldDB" id="M7YDJ8"/>
<organism evidence="1 2">
    <name type="scientific">Mariniradius saccharolyticus AK6</name>
    <dbReference type="NCBI Taxonomy" id="1239962"/>
    <lineage>
        <taxon>Bacteria</taxon>
        <taxon>Pseudomonadati</taxon>
        <taxon>Bacteroidota</taxon>
        <taxon>Cytophagia</taxon>
        <taxon>Cytophagales</taxon>
        <taxon>Cyclobacteriaceae</taxon>
        <taxon>Mariniradius</taxon>
    </lineage>
</organism>
<keyword evidence="2" id="KW-1185">Reference proteome</keyword>
<comment type="caution">
    <text evidence="1">The sequence shown here is derived from an EMBL/GenBank/DDBJ whole genome shotgun (WGS) entry which is preliminary data.</text>
</comment>
<proteinExistence type="predicted"/>